<dbReference type="EC" id="3.1.26.5" evidence="7 8"/>
<dbReference type="OrthoDB" id="9796422at2"/>
<protein>
    <recommendedName>
        <fullName evidence="7 8">Ribonuclease P protein component</fullName>
        <shortName evidence="7">RNase P protein</shortName>
        <shortName evidence="7">RNaseP protein</shortName>
        <ecNumber evidence="7 8">3.1.26.5</ecNumber>
    </recommendedName>
    <alternativeName>
        <fullName evidence="7">Protein C5</fullName>
    </alternativeName>
</protein>
<dbReference type="InterPro" id="IPR020568">
    <property type="entry name" value="Ribosomal_Su5_D2-typ_SF"/>
</dbReference>
<evidence type="ECO:0000313" key="12">
    <source>
        <dbReference type="Proteomes" id="UP000190435"/>
    </source>
</evidence>
<dbReference type="EMBL" id="MUXU01000055">
    <property type="protein sequence ID" value="OOR88161.1"/>
    <property type="molecule type" value="Genomic_DNA"/>
</dbReference>
<sequence length="144" mass="16811">MTNYHFGKSQRLLKPDEFRQVFDAPLKKVHGEHLLVFVQKNNTSHARLGLAITKKKLKRAVDRNYIKRITREAFRHASVEMGAVDVVLIIKKNYTKDWDMYAEIVKIFEKIKNSYPKTTPNKNLIPSENLTTNQQNNAQERTPC</sequence>
<dbReference type="InterPro" id="IPR020539">
    <property type="entry name" value="RNase_P_CS"/>
</dbReference>
<evidence type="ECO:0000313" key="10">
    <source>
        <dbReference type="EMBL" id="OOR88161.1"/>
    </source>
</evidence>
<dbReference type="InterPro" id="IPR000100">
    <property type="entry name" value="RNase_P"/>
</dbReference>
<accession>A0A1S9ZYY3</accession>
<dbReference type="NCBIfam" id="TIGR00188">
    <property type="entry name" value="rnpA"/>
    <property type="match status" value="1"/>
</dbReference>
<keyword evidence="5 7" id="KW-0378">Hydrolase</keyword>
<evidence type="ECO:0000256" key="5">
    <source>
        <dbReference type="ARBA" id="ARBA00022801"/>
    </source>
</evidence>
<keyword evidence="2 7" id="KW-0819">tRNA processing</keyword>
<evidence type="ECO:0000313" key="13">
    <source>
        <dbReference type="Proteomes" id="UP000255279"/>
    </source>
</evidence>
<dbReference type="GO" id="GO:0004526">
    <property type="term" value="F:ribonuclease P activity"/>
    <property type="evidence" value="ECO:0007669"/>
    <property type="project" value="UniProtKB-UniRule"/>
</dbReference>
<dbReference type="PROSITE" id="PS00648">
    <property type="entry name" value="RIBONUCLEASE_P"/>
    <property type="match status" value="1"/>
</dbReference>
<feature type="region of interest" description="Disordered" evidence="9">
    <location>
        <begin position="118"/>
        <end position="144"/>
    </location>
</feature>
<dbReference type="Proteomes" id="UP000190435">
    <property type="component" value="Unassembled WGS sequence"/>
</dbReference>
<evidence type="ECO:0000256" key="6">
    <source>
        <dbReference type="ARBA" id="ARBA00022884"/>
    </source>
</evidence>
<dbReference type="Proteomes" id="UP000255279">
    <property type="component" value="Unassembled WGS sequence"/>
</dbReference>
<dbReference type="GO" id="GO:0042781">
    <property type="term" value="F:3'-tRNA processing endoribonuclease activity"/>
    <property type="evidence" value="ECO:0007669"/>
    <property type="project" value="TreeGrafter"/>
</dbReference>
<evidence type="ECO:0000256" key="9">
    <source>
        <dbReference type="SAM" id="MobiDB-lite"/>
    </source>
</evidence>
<reference evidence="11 13" key="2">
    <citation type="submission" date="2018-06" db="EMBL/GenBank/DDBJ databases">
        <authorList>
            <consortium name="Pathogen Informatics"/>
            <person name="Doyle S."/>
        </authorList>
    </citation>
    <scope>NUCLEOTIDE SEQUENCE [LARGE SCALE GENOMIC DNA]</scope>
    <source>
        <strain evidence="11 13">NCTC10293</strain>
    </source>
</reference>
<keyword evidence="6 7" id="KW-0694">RNA-binding</keyword>
<evidence type="ECO:0000256" key="3">
    <source>
        <dbReference type="ARBA" id="ARBA00022722"/>
    </source>
</evidence>
<keyword evidence="3 7" id="KW-0540">Nuclease</keyword>
<comment type="subunit">
    <text evidence="7">Consists of a catalytic RNA component (M1 or rnpB) and a protein subunit.</text>
</comment>
<dbReference type="PANTHER" id="PTHR33992:SF1">
    <property type="entry name" value="RIBONUCLEASE P PROTEIN COMPONENT"/>
    <property type="match status" value="1"/>
</dbReference>
<evidence type="ECO:0000256" key="1">
    <source>
        <dbReference type="ARBA" id="ARBA00002663"/>
    </source>
</evidence>
<name>A0A1S9ZYY3_9GAMM</name>
<dbReference type="InterPro" id="IPR014721">
    <property type="entry name" value="Ribsml_uS5_D2-typ_fold_subgr"/>
</dbReference>
<dbReference type="PANTHER" id="PTHR33992">
    <property type="entry name" value="RIBONUCLEASE P PROTEIN COMPONENT"/>
    <property type="match status" value="1"/>
</dbReference>
<keyword evidence="4 7" id="KW-0255">Endonuclease</keyword>
<dbReference type="GO" id="GO:0001682">
    <property type="term" value="P:tRNA 5'-leader removal"/>
    <property type="evidence" value="ECO:0007669"/>
    <property type="project" value="UniProtKB-UniRule"/>
</dbReference>
<dbReference type="SUPFAM" id="SSF54211">
    <property type="entry name" value="Ribosomal protein S5 domain 2-like"/>
    <property type="match status" value="1"/>
</dbReference>
<comment type="function">
    <text evidence="1 7">RNaseP catalyzes the removal of the 5'-leader sequence from pre-tRNA to produce the mature 5'-terminus. It can also cleave other RNA substrates such as 4.5S RNA. The protein component plays an auxiliary but essential role in vivo by binding to the 5'-leader sequence and broadening the substrate specificity of the ribozyme.</text>
</comment>
<keyword evidence="12" id="KW-1185">Reference proteome</keyword>
<comment type="catalytic activity">
    <reaction evidence="7">
        <text>Endonucleolytic cleavage of RNA, removing 5'-extranucleotides from tRNA precursor.</text>
        <dbReference type="EC" id="3.1.26.5"/>
    </reaction>
</comment>
<dbReference type="AlphaFoldDB" id="A0A1S9ZYY3"/>
<proteinExistence type="inferred from homology"/>
<evidence type="ECO:0000313" key="11">
    <source>
        <dbReference type="EMBL" id="STZ10516.1"/>
    </source>
</evidence>
<dbReference type="HAMAP" id="MF_00227">
    <property type="entry name" value="RNase_P"/>
    <property type="match status" value="1"/>
</dbReference>
<evidence type="ECO:0000256" key="2">
    <source>
        <dbReference type="ARBA" id="ARBA00022694"/>
    </source>
</evidence>
<dbReference type="Gene3D" id="3.30.230.10">
    <property type="match status" value="1"/>
</dbReference>
<evidence type="ECO:0000256" key="4">
    <source>
        <dbReference type="ARBA" id="ARBA00022759"/>
    </source>
</evidence>
<dbReference type="Pfam" id="PF00825">
    <property type="entry name" value="Ribonuclease_P"/>
    <property type="match status" value="1"/>
</dbReference>
<organism evidence="10 12">
    <name type="scientific">Moraxella caviae</name>
    <dbReference type="NCBI Taxonomy" id="34060"/>
    <lineage>
        <taxon>Bacteria</taxon>
        <taxon>Pseudomonadati</taxon>
        <taxon>Pseudomonadota</taxon>
        <taxon>Gammaproteobacteria</taxon>
        <taxon>Moraxellales</taxon>
        <taxon>Moraxellaceae</taxon>
        <taxon>Moraxella</taxon>
    </lineage>
</organism>
<reference evidence="10 12" key="1">
    <citation type="submission" date="2017-02" db="EMBL/GenBank/DDBJ databases">
        <title>Draft genome sequence of Moraxella caviae CCUG 355 type strain.</title>
        <authorList>
            <person name="Engstrom-Jakobsson H."/>
            <person name="Salva-Serra F."/>
            <person name="Thorell K."/>
            <person name="Gonzales-Siles L."/>
            <person name="Karlsson R."/>
            <person name="Boulund F."/>
            <person name="Engstrand L."/>
            <person name="Moore E."/>
        </authorList>
    </citation>
    <scope>NUCLEOTIDE SEQUENCE [LARGE SCALE GENOMIC DNA]</scope>
    <source>
        <strain evidence="10 12">CCUG 355</strain>
    </source>
</reference>
<evidence type="ECO:0000256" key="7">
    <source>
        <dbReference type="HAMAP-Rule" id="MF_00227"/>
    </source>
</evidence>
<dbReference type="GO" id="GO:0000049">
    <property type="term" value="F:tRNA binding"/>
    <property type="evidence" value="ECO:0007669"/>
    <property type="project" value="UniProtKB-UniRule"/>
</dbReference>
<dbReference type="RefSeq" id="WP_078277121.1">
    <property type="nucleotide sequence ID" value="NZ_CAACXO010000087.1"/>
</dbReference>
<evidence type="ECO:0000256" key="8">
    <source>
        <dbReference type="NCBIfam" id="TIGR00188"/>
    </source>
</evidence>
<gene>
    <name evidence="7 11" type="primary">rnpA</name>
    <name evidence="10" type="ORF">B0181_08725</name>
    <name evidence="11" type="ORF">NCTC10293_00857</name>
</gene>
<comment type="similarity">
    <text evidence="7">Belongs to the RnpA family.</text>
</comment>
<dbReference type="GO" id="GO:0030677">
    <property type="term" value="C:ribonuclease P complex"/>
    <property type="evidence" value="ECO:0007669"/>
    <property type="project" value="TreeGrafter"/>
</dbReference>
<dbReference type="STRING" id="34060.B0181_08725"/>
<dbReference type="EMBL" id="UGQE01000001">
    <property type="protein sequence ID" value="STZ10516.1"/>
    <property type="molecule type" value="Genomic_DNA"/>
</dbReference>